<evidence type="ECO:0000256" key="9">
    <source>
        <dbReference type="ARBA" id="ARBA00023136"/>
    </source>
</evidence>
<dbReference type="Gene3D" id="3.90.550.50">
    <property type="match status" value="1"/>
</dbReference>
<keyword evidence="11" id="KW-1185">Reference proteome</keyword>
<evidence type="ECO:0000313" key="12">
    <source>
        <dbReference type="RefSeq" id="XP_013789853.2"/>
    </source>
</evidence>
<keyword evidence="3 10" id="KW-0328">Glycosyltransferase</keyword>
<keyword evidence="8 10" id="KW-0333">Golgi apparatus</keyword>
<evidence type="ECO:0000256" key="2">
    <source>
        <dbReference type="ARBA" id="ARBA00008661"/>
    </source>
</evidence>
<dbReference type="PANTHER" id="PTHR11214">
    <property type="entry name" value="BETA-1,3-N-ACETYLGLUCOSAMINYLTRANSFERASE"/>
    <property type="match status" value="1"/>
</dbReference>
<comment type="subcellular location">
    <subcellularLocation>
        <location evidence="1 10">Golgi apparatus membrane</location>
        <topology evidence="1 10">Single-pass type II membrane protein</topology>
    </subcellularLocation>
</comment>
<protein>
    <recommendedName>
        <fullName evidence="10">Hexosyltransferase</fullName>
        <ecNumber evidence="10">2.4.1.-</ecNumber>
    </recommendedName>
</protein>
<accession>A0ABM1BW70</accession>
<evidence type="ECO:0000256" key="5">
    <source>
        <dbReference type="ARBA" id="ARBA00022692"/>
    </source>
</evidence>
<keyword evidence="9 10" id="KW-0472">Membrane</keyword>
<proteinExistence type="inferred from homology"/>
<keyword evidence="4" id="KW-0808">Transferase</keyword>
<evidence type="ECO:0000256" key="10">
    <source>
        <dbReference type="RuleBase" id="RU363063"/>
    </source>
</evidence>
<evidence type="ECO:0000256" key="1">
    <source>
        <dbReference type="ARBA" id="ARBA00004323"/>
    </source>
</evidence>
<feature type="transmembrane region" description="Helical" evidence="10">
    <location>
        <begin position="12"/>
        <end position="33"/>
    </location>
</feature>
<evidence type="ECO:0000256" key="7">
    <source>
        <dbReference type="ARBA" id="ARBA00022989"/>
    </source>
</evidence>
<keyword evidence="5 10" id="KW-0812">Transmembrane</keyword>
<dbReference type="RefSeq" id="XP_013789853.2">
    <property type="nucleotide sequence ID" value="XM_013934399.2"/>
</dbReference>
<dbReference type="Pfam" id="PF01762">
    <property type="entry name" value="Galactosyl_T"/>
    <property type="match status" value="1"/>
</dbReference>
<dbReference type="InterPro" id="IPR002659">
    <property type="entry name" value="Glyco_trans_31"/>
</dbReference>
<reference evidence="12" key="1">
    <citation type="submission" date="2025-08" db="UniProtKB">
        <authorList>
            <consortium name="RefSeq"/>
        </authorList>
    </citation>
    <scope>IDENTIFICATION</scope>
    <source>
        <tissue evidence="12">Muscle</tissue>
    </source>
</reference>
<name>A0ABM1BW70_LIMPO</name>
<dbReference type="PANTHER" id="PTHR11214:SF376">
    <property type="entry name" value="HEXOSYLTRANSFERASE"/>
    <property type="match status" value="1"/>
</dbReference>
<comment type="similarity">
    <text evidence="2 10">Belongs to the glycosyltransferase 31 family.</text>
</comment>
<evidence type="ECO:0000256" key="3">
    <source>
        <dbReference type="ARBA" id="ARBA00022676"/>
    </source>
</evidence>
<sequence>MKSLCYHDRRKRLLLVVLSLSLLNSFWIINFYISILSISSSQDVYVKPLTRLIYNLSFLNDTQDFRLLVNLSNFSFVMNNKRCDSISELFMVVFVHSAPKHYHNRQTIRQTWGQETNLVNDPFRVVFLIGKAQDQSVQLALEEENHIHRDIIQGNFIDSYRNLTYKYVMGLKWVTYFCRHVKYVFKTDDDIFVNIFQLVKYLKDSFGTTPTGGLVVCYLIKKPFVKRSQRSKWHVSFTEYPWKYYPPYCSGWAVLMSPDVIFSLYIQSSRVPYFWVDDVHVSGTLVKKLGVSHVDLTDTMTINRADIARWLGSNVSNLPPFFGHPDVDRETIYALWTKTLLYYNIIETHW</sequence>
<dbReference type="EC" id="2.4.1.-" evidence="10"/>
<dbReference type="Proteomes" id="UP000694941">
    <property type="component" value="Unplaced"/>
</dbReference>
<evidence type="ECO:0000256" key="4">
    <source>
        <dbReference type="ARBA" id="ARBA00022679"/>
    </source>
</evidence>
<evidence type="ECO:0000256" key="6">
    <source>
        <dbReference type="ARBA" id="ARBA00022968"/>
    </source>
</evidence>
<organism evidence="11 12">
    <name type="scientific">Limulus polyphemus</name>
    <name type="common">Atlantic horseshoe crab</name>
    <dbReference type="NCBI Taxonomy" id="6850"/>
    <lineage>
        <taxon>Eukaryota</taxon>
        <taxon>Metazoa</taxon>
        <taxon>Ecdysozoa</taxon>
        <taxon>Arthropoda</taxon>
        <taxon>Chelicerata</taxon>
        <taxon>Merostomata</taxon>
        <taxon>Xiphosura</taxon>
        <taxon>Limulidae</taxon>
        <taxon>Limulus</taxon>
    </lineage>
</organism>
<keyword evidence="6 10" id="KW-0735">Signal-anchor</keyword>
<gene>
    <name evidence="12" type="primary">LOC106473722</name>
</gene>
<evidence type="ECO:0000313" key="11">
    <source>
        <dbReference type="Proteomes" id="UP000694941"/>
    </source>
</evidence>
<dbReference type="GeneID" id="106473722"/>
<keyword evidence="7 10" id="KW-1133">Transmembrane helix</keyword>
<evidence type="ECO:0000256" key="8">
    <source>
        <dbReference type="ARBA" id="ARBA00023034"/>
    </source>
</evidence>